<dbReference type="AlphaFoldDB" id="A0A0D0BTT1"/>
<evidence type="ECO:0000313" key="2">
    <source>
        <dbReference type="Proteomes" id="UP000053593"/>
    </source>
</evidence>
<reference evidence="1 2" key="1">
    <citation type="submission" date="2014-04" db="EMBL/GenBank/DDBJ databases">
        <title>Evolutionary Origins and Diversification of the Mycorrhizal Mutualists.</title>
        <authorList>
            <consortium name="DOE Joint Genome Institute"/>
            <consortium name="Mycorrhizal Genomics Consortium"/>
            <person name="Kohler A."/>
            <person name="Kuo A."/>
            <person name="Nagy L.G."/>
            <person name="Floudas D."/>
            <person name="Copeland A."/>
            <person name="Barry K.W."/>
            <person name="Cichocki N."/>
            <person name="Veneault-Fourrey C."/>
            <person name="LaButti K."/>
            <person name="Lindquist E.A."/>
            <person name="Lipzen A."/>
            <person name="Lundell T."/>
            <person name="Morin E."/>
            <person name="Murat C."/>
            <person name="Riley R."/>
            <person name="Ohm R."/>
            <person name="Sun H."/>
            <person name="Tunlid A."/>
            <person name="Henrissat B."/>
            <person name="Grigoriev I.V."/>
            <person name="Hibbett D.S."/>
            <person name="Martin F."/>
        </authorList>
    </citation>
    <scope>NUCLEOTIDE SEQUENCE [LARGE SCALE GENOMIC DNA]</scope>
    <source>
        <strain evidence="1 2">FD-317 M1</strain>
    </source>
</reference>
<gene>
    <name evidence="1" type="ORF">GYMLUDRAFT_245649</name>
</gene>
<dbReference type="Proteomes" id="UP000053593">
    <property type="component" value="Unassembled WGS sequence"/>
</dbReference>
<proteinExistence type="predicted"/>
<protein>
    <submittedName>
        <fullName evidence="1">Uncharacterized protein</fullName>
    </submittedName>
</protein>
<sequence>MVTAKKCLGVIACSNESCGAIFRPHVSPEDLAKQQVSFCSHCTEQARLEYHPCESHSYLIRYGHIGNDISTLRYQYINGPPHSHSCIPDVACTTAAEDKRFKATYESCPKATPTQMMAGAPAPNGYGPGAAELGHKFRNQDYTGYLLWHLHARDGNGPTSAFGVFNKLGEWKALHPDVFPQDFTSSDMVCISLQTEWMQQQVLTDMGDVEDPLHGILSDAAHKYWEDPNGCLTVSSTFSPLLVQWVPVLFTYANGATTDHYQYHFLILIQRVAQTAIEQGLAINDDIFAGVVDFSDPQWNGFVNAFVACFLAQSDDYCSESQLRDVADTKGSFWMLCDSLTTMENHAEFNHTVAAIQRQWPKASQWLSWWLTPDHARMLFPSQHTMPENLADKLPDATNAEEAMHATIYCIVGSLHNPLFQGLDGPLNVEKAFRMQTESALCK</sequence>
<dbReference type="OrthoDB" id="2624269at2759"/>
<keyword evidence="2" id="KW-1185">Reference proteome</keyword>
<dbReference type="HOGENOM" id="CLU_016062_0_1_1"/>
<evidence type="ECO:0000313" key="1">
    <source>
        <dbReference type="EMBL" id="KIK58866.1"/>
    </source>
</evidence>
<organism evidence="1 2">
    <name type="scientific">Collybiopsis luxurians FD-317 M1</name>
    <dbReference type="NCBI Taxonomy" id="944289"/>
    <lineage>
        <taxon>Eukaryota</taxon>
        <taxon>Fungi</taxon>
        <taxon>Dikarya</taxon>
        <taxon>Basidiomycota</taxon>
        <taxon>Agaricomycotina</taxon>
        <taxon>Agaricomycetes</taxon>
        <taxon>Agaricomycetidae</taxon>
        <taxon>Agaricales</taxon>
        <taxon>Marasmiineae</taxon>
        <taxon>Omphalotaceae</taxon>
        <taxon>Collybiopsis</taxon>
        <taxon>Collybiopsis luxurians</taxon>
    </lineage>
</organism>
<accession>A0A0D0BTT1</accession>
<dbReference type="EMBL" id="KN834782">
    <property type="protein sequence ID" value="KIK58866.1"/>
    <property type="molecule type" value="Genomic_DNA"/>
</dbReference>
<name>A0A0D0BTT1_9AGAR</name>